<dbReference type="STRING" id="1798406.A3A04_01760"/>
<sequence>MSTSMKKVFIMRGIPGSGKTTAARALAGKEGIIHSTDEYFEINGIYKFDTTRLQEYHDRNFEAFSMSLKENISIVICDNVNQKYIHYKRYICAAKIYGYTVTIIFLEHLPVEVAFTRTKHKVPLHTIKRMIKEWEY</sequence>
<organism evidence="1 2">
    <name type="scientific">Candidatus Harrisonbacteria bacterium RIFCSPLOWO2_01_FULL_40_28</name>
    <dbReference type="NCBI Taxonomy" id="1798406"/>
    <lineage>
        <taxon>Bacteria</taxon>
        <taxon>Candidatus Harrisoniibacteriota</taxon>
    </lineage>
</organism>
<dbReference type="AlphaFoldDB" id="A0A1G1ZJZ3"/>
<evidence type="ECO:0008006" key="3">
    <source>
        <dbReference type="Google" id="ProtNLM"/>
    </source>
</evidence>
<gene>
    <name evidence="1" type="ORF">A3A04_01760</name>
</gene>
<dbReference type="SUPFAM" id="SSF52540">
    <property type="entry name" value="P-loop containing nucleoside triphosphate hydrolases"/>
    <property type="match status" value="1"/>
</dbReference>
<dbReference type="PANTHER" id="PTHR13308">
    <property type="entry name" value="NEDD4-BINDING PROTEIN 2-LIKE 1"/>
    <property type="match status" value="1"/>
</dbReference>
<proteinExistence type="predicted"/>
<protein>
    <recommendedName>
        <fullName evidence="3">ATP-binding protein</fullName>
    </recommendedName>
</protein>
<dbReference type="EMBL" id="MHJI01000031">
    <property type="protein sequence ID" value="OGY64821.1"/>
    <property type="molecule type" value="Genomic_DNA"/>
</dbReference>
<evidence type="ECO:0000313" key="2">
    <source>
        <dbReference type="Proteomes" id="UP000178517"/>
    </source>
</evidence>
<accession>A0A1G1ZJZ3</accession>
<dbReference type="InterPro" id="IPR026302">
    <property type="entry name" value="NEDD4-bd_p2"/>
</dbReference>
<evidence type="ECO:0000313" key="1">
    <source>
        <dbReference type="EMBL" id="OGY64821.1"/>
    </source>
</evidence>
<dbReference type="Pfam" id="PF13671">
    <property type="entry name" value="AAA_33"/>
    <property type="match status" value="1"/>
</dbReference>
<name>A0A1G1ZJZ3_9BACT</name>
<comment type="caution">
    <text evidence="1">The sequence shown here is derived from an EMBL/GenBank/DDBJ whole genome shotgun (WGS) entry which is preliminary data.</text>
</comment>
<dbReference type="InterPro" id="IPR027417">
    <property type="entry name" value="P-loop_NTPase"/>
</dbReference>
<dbReference type="Gene3D" id="3.40.50.300">
    <property type="entry name" value="P-loop containing nucleotide triphosphate hydrolases"/>
    <property type="match status" value="1"/>
</dbReference>
<reference evidence="1 2" key="1">
    <citation type="journal article" date="2016" name="Nat. Commun.">
        <title>Thousands of microbial genomes shed light on interconnected biogeochemical processes in an aquifer system.</title>
        <authorList>
            <person name="Anantharaman K."/>
            <person name="Brown C.T."/>
            <person name="Hug L.A."/>
            <person name="Sharon I."/>
            <person name="Castelle C.J."/>
            <person name="Probst A.J."/>
            <person name="Thomas B.C."/>
            <person name="Singh A."/>
            <person name="Wilkins M.J."/>
            <person name="Karaoz U."/>
            <person name="Brodie E.L."/>
            <person name="Williams K.H."/>
            <person name="Hubbard S.S."/>
            <person name="Banfield J.F."/>
        </authorList>
    </citation>
    <scope>NUCLEOTIDE SEQUENCE [LARGE SCALE GENOMIC DNA]</scope>
</reference>
<dbReference type="Proteomes" id="UP000178517">
    <property type="component" value="Unassembled WGS sequence"/>
</dbReference>
<dbReference type="PANTHER" id="PTHR13308:SF40">
    <property type="entry name" value="NEDD4-BINDING PROTEIN 2-LIKE 1"/>
    <property type="match status" value="1"/>
</dbReference>